<reference evidence="8 9" key="1">
    <citation type="submission" date="2019-11" db="EMBL/GenBank/DDBJ databases">
        <title>Whole genome sequence of Oryza granulata.</title>
        <authorList>
            <person name="Li W."/>
        </authorList>
    </citation>
    <scope>NUCLEOTIDE SEQUENCE [LARGE SCALE GENOMIC DNA]</scope>
    <source>
        <strain evidence="9">cv. Menghai</strain>
        <tissue evidence="8">Leaf</tissue>
    </source>
</reference>
<keyword evidence="2" id="KW-0433">Leucine-rich repeat</keyword>
<evidence type="ECO:0000259" key="7">
    <source>
        <dbReference type="Pfam" id="PF18052"/>
    </source>
</evidence>
<evidence type="ECO:0000256" key="3">
    <source>
        <dbReference type="ARBA" id="ARBA00022737"/>
    </source>
</evidence>
<dbReference type="GO" id="GO:0006952">
    <property type="term" value="P:defense response"/>
    <property type="evidence" value="ECO:0007669"/>
    <property type="project" value="UniProtKB-KW"/>
</dbReference>
<proteinExistence type="inferred from homology"/>
<evidence type="ECO:0000256" key="6">
    <source>
        <dbReference type="SAM" id="Phobius"/>
    </source>
</evidence>
<dbReference type="Proteomes" id="UP000479710">
    <property type="component" value="Unassembled WGS sequence"/>
</dbReference>
<keyword evidence="6" id="KW-0472">Membrane</keyword>
<keyword evidence="6" id="KW-1133">Transmembrane helix</keyword>
<keyword evidence="5" id="KW-0611">Plant defense</keyword>
<feature type="non-terminal residue" evidence="8">
    <location>
        <position position="335"/>
    </location>
</feature>
<evidence type="ECO:0000256" key="1">
    <source>
        <dbReference type="ARBA" id="ARBA00008894"/>
    </source>
</evidence>
<evidence type="ECO:0000256" key="4">
    <source>
        <dbReference type="ARBA" id="ARBA00022741"/>
    </source>
</evidence>
<comment type="similarity">
    <text evidence="1">Belongs to the disease resistance NB-LRR family.</text>
</comment>
<feature type="non-terminal residue" evidence="8">
    <location>
        <position position="1"/>
    </location>
</feature>
<dbReference type="GO" id="GO:0000166">
    <property type="term" value="F:nucleotide binding"/>
    <property type="evidence" value="ECO:0007669"/>
    <property type="project" value="UniProtKB-KW"/>
</dbReference>
<evidence type="ECO:0000256" key="5">
    <source>
        <dbReference type="ARBA" id="ARBA00022821"/>
    </source>
</evidence>
<feature type="domain" description="Disease resistance N-terminal" evidence="7">
    <location>
        <begin position="98"/>
        <end position="177"/>
    </location>
</feature>
<evidence type="ECO:0000313" key="9">
    <source>
        <dbReference type="Proteomes" id="UP000479710"/>
    </source>
</evidence>
<organism evidence="8 9">
    <name type="scientific">Oryza meyeriana var. granulata</name>
    <dbReference type="NCBI Taxonomy" id="110450"/>
    <lineage>
        <taxon>Eukaryota</taxon>
        <taxon>Viridiplantae</taxon>
        <taxon>Streptophyta</taxon>
        <taxon>Embryophyta</taxon>
        <taxon>Tracheophyta</taxon>
        <taxon>Spermatophyta</taxon>
        <taxon>Magnoliopsida</taxon>
        <taxon>Liliopsida</taxon>
        <taxon>Poales</taxon>
        <taxon>Poaceae</taxon>
        <taxon>BOP clade</taxon>
        <taxon>Oryzoideae</taxon>
        <taxon>Oryzeae</taxon>
        <taxon>Oryzinae</taxon>
        <taxon>Oryza</taxon>
        <taxon>Oryza meyeriana</taxon>
    </lineage>
</organism>
<keyword evidence="9" id="KW-1185">Reference proteome</keyword>
<keyword evidence="6" id="KW-0812">Transmembrane</keyword>
<evidence type="ECO:0000256" key="2">
    <source>
        <dbReference type="ARBA" id="ARBA00022614"/>
    </source>
</evidence>
<comment type="caution">
    <text evidence="8">The sequence shown here is derived from an EMBL/GenBank/DDBJ whole genome shotgun (WGS) entry which is preliminary data.</text>
</comment>
<dbReference type="Pfam" id="PF18052">
    <property type="entry name" value="Rx_N"/>
    <property type="match status" value="1"/>
</dbReference>
<accession>A0A6G1C4R7</accession>
<dbReference type="InterPro" id="IPR041118">
    <property type="entry name" value="Rx_N"/>
</dbReference>
<name>A0A6G1C4R7_9ORYZ</name>
<keyword evidence="4" id="KW-0547">Nucleotide-binding</keyword>
<dbReference type="OrthoDB" id="3027644at2759"/>
<evidence type="ECO:0000313" key="8">
    <source>
        <dbReference type="EMBL" id="KAF0895229.1"/>
    </source>
</evidence>
<dbReference type="Gene3D" id="1.20.5.4130">
    <property type="match status" value="1"/>
</dbReference>
<sequence>LVCNLGVGVCKQTRSAMFMAWALVPIGTGDCIFLLAFRISKVSFESNRGSFPDLYRSFLDYTSDSEDKKKQFNAWCWANLDLFIRQDIYLLATVLDSFVGLCIKKVQGIVMEEAISILGVNEELKELQRRMKQIQFFLHDAEQRRIEEHAVNNWLGELKDAIYDADDIIDMAKFEGSKLLANHPSPSSLQIKFISCCDLSVMSCIRNVQTRRKIALQIRRVNCKLQKVSIDKTFLTLENVNTTYRVLAPVKRHTSNLVKPNLVGKEIKYATSRQMLSKVPQGTMHFAPVVVKIKRIRGRIIGYSKHNNLGDCCLPSFSSTSAYTNMQRCSGDAEI</sequence>
<protein>
    <recommendedName>
        <fullName evidence="7">Disease resistance N-terminal domain-containing protein</fullName>
    </recommendedName>
</protein>
<gene>
    <name evidence="8" type="ORF">E2562_008567</name>
</gene>
<keyword evidence="3" id="KW-0677">Repeat</keyword>
<dbReference type="CDD" id="cd14798">
    <property type="entry name" value="RX-CC_like"/>
    <property type="match status" value="1"/>
</dbReference>
<dbReference type="EMBL" id="SPHZ02000010">
    <property type="protein sequence ID" value="KAF0895229.1"/>
    <property type="molecule type" value="Genomic_DNA"/>
</dbReference>
<dbReference type="InterPro" id="IPR038005">
    <property type="entry name" value="RX-like_CC"/>
</dbReference>
<dbReference type="AlphaFoldDB" id="A0A6G1C4R7"/>
<feature type="transmembrane region" description="Helical" evidence="6">
    <location>
        <begin position="18"/>
        <end position="37"/>
    </location>
</feature>